<evidence type="ECO:0000313" key="1">
    <source>
        <dbReference type="EMBL" id="GJE29490.1"/>
    </source>
</evidence>
<comment type="caution">
    <text evidence="1">The sequence shown here is derived from an EMBL/GenBank/DDBJ whole genome shotgun (WGS) entry which is preliminary data.</text>
</comment>
<accession>A0ABQ4TCR7</accession>
<evidence type="ECO:0000313" key="2">
    <source>
        <dbReference type="Proteomes" id="UP001055156"/>
    </source>
</evidence>
<proteinExistence type="predicted"/>
<sequence>MGPFEIPRGIRRRREAARCLAAQGRLRAAQRAFESSLGALRLAAQDALEGQALARRALQAVRTRIAPVILPE</sequence>
<keyword evidence="2" id="KW-1185">Reference proteome</keyword>
<dbReference type="RefSeq" id="WP_238314102.1">
    <property type="nucleotide sequence ID" value="NZ_BPQV01000016.1"/>
</dbReference>
<dbReference type="EMBL" id="BPQV01000016">
    <property type="protein sequence ID" value="GJE29490.1"/>
    <property type="molecule type" value="Genomic_DNA"/>
</dbReference>
<gene>
    <name evidence="1" type="ORF">LKMONMHP_4371</name>
</gene>
<name>A0ABQ4TCR7_METOR</name>
<dbReference type="Proteomes" id="UP001055156">
    <property type="component" value="Unassembled WGS sequence"/>
</dbReference>
<reference evidence="1" key="2">
    <citation type="submission" date="2021-08" db="EMBL/GenBank/DDBJ databases">
        <authorList>
            <person name="Tani A."/>
            <person name="Ola A."/>
            <person name="Ogura Y."/>
            <person name="Katsura K."/>
            <person name="Hayashi T."/>
        </authorList>
    </citation>
    <scope>NUCLEOTIDE SEQUENCE</scope>
    <source>
        <strain evidence="1">NBRC 15689</strain>
    </source>
</reference>
<protein>
    <submittedName>
        <fullName evidence="1">Uncharacterized protein</fullName>
    </submittedName>
</protein>
<organism evidence="1 2">
    <name type="scientific">Methylobacterium organophilum</name>
    <dbReference type="NCBI Taxonomy" id="410"/>
    <lineage>
        <taxon>Bacteria</taxon>
        <taxon>Pseudomonadati</taxon>
        <taxon>Pseudomonadota</taxon>
        <taxon>Alphaproteobacteria</taxon>
        <taxon>Hyphomicrobiales</taxon>
        <taxon>Methylobacteriaceae</taxon>
        <taxon>Methylobacterium</taxon>
    </lineage>
</organism>
<reference evidence="1" key="1">
    <citation type="journal article" date="2021" name="Front. Microbiol.">
        <title>Comprehensive Comparative Genomics and Phenotyping of Methylobacterium Species.</title>
        <authorList>
            <person name="Alessa O."/>
            <person name="Ogura Y."/>
            <person name="Fujitani Y."/>
            <person name="Takami H."/>
            <person name="Hayashi T."/>
            <person name="Sahin N."/>
            <person name="Tani A."/>
        </authorList>
    </citation>
    <scope>NUCLEOTIDE SEQUENCE</scope>
    <source>
        <strain evidence="1">NBRC 15689</strain>
    </source>
</reference>